<dbReference type="GO" id="GO:0046872">
    <property type="term" value="F:metal ion binding"/>
    <property type="evidence" value="ECO:0007669"/>
    <property type="project" value="UniProtKB-KW"/>
</dbReference>
<comment type="caution">
    <text evidence="6">The sequence shown here is derived from an EMBL/GenBank/DDBJ whole genome shotgun (WGS) entry which is preliminary data.</text>
</comment>
<evidence type="ECO:0000256" key="1">
    <source>
        <dbReference type="ARBA" id="ARBA00010312"/>
    </source>
</evidence>
<dbReference type="InterPro" id="IPR009010">
    <property type="entry name" value="Asp_de-COase-like_dom_sf"/>
</dbReference>
<dbReference type="AlphaFoldDB" id="A0A9D2WQH9"/>
<dbReference type="Gene3D" id="2.20.25.90">
    <property type="entry name" value="ADC-like domains"/>
    <property type="match status" value="1"/>
</dbReference>
<comment type="similarity">
    <text evidence="1">Belongs to the prokaryotic molybdopterin-containing oxidoreductase family.</text>
</comment>
<dbReference type="Pfam" id="PF04879">
    <property type="entry name" value="Molybdop_Fe4S4"/>
    <property type="match status" value="1"/>
</dbReference>
<dbReference type="PROSITE" id="PS51669">
    <property type="entry name" value="4FE4S_MOW_BIS_MGD"/>
    <property type="match status" value="1"/>
</dbReference>
<evidence type="ECO:0000256" key="4">
    <source>
        <dbReference type="ARBA" id="ARBA00023014"/>
    </source>
</evidence>
<dbReference type="EMBL" id="LSRS01000003">
    <property type="protein sequence ID" value="KAF1085772.1"/>
    <property type="molecule type" value="Genomic_DNA"/>
</dbReference>
<sequence>MVERKTVISDCMSCVWDCGIKVTLEDGKMVKVEGLPEHPVSKGYICPRGEYLPEFVYSPDRIKYPMRRVGNTWQRVSWEEALDYAADELAKIRDKYGAKALAIFCGSMGVENIEVAGFAQRFKSAYGTPNLLSVENICYRARIMARQMTFGRYPMDYPAEAHCIVLWGHNPDGSKGMLAEDIRKKAENRVLDLITIDPKRTELAELGLHLAIRPGTDGALGLAMLNVIINEGLYDKEFVENYCIGFEELKEHVQQYTPEWAAEITWLSASDIKSVARIYAQSKPACIVQGINTLDQHVNGLQLSRLLNILQIVTGNIDKPGTWVTIPYLRMTDLRLPMDEVPIGADQYPLFYSFWGRKSPYGIATLFPQAALESKPYPVRGAIVAAANPVVSFPEANKFIEAFKSMDFMMSIDLFMTETAELGNLFLPACTFMEKDALSYVYGVVHGEPFASYHRKVIEPLGESKPDWWIWTQLARRLGHGDLFPWNSDEEVMDTLLEPSGITEQLKEAEIGMYFAEQDYYAYKNKKIGTPSGKIEIYSKTLEDAGYDPLPKYYEPAQSPVSTPELAKEFPLILISGARRQSFTHTQMRHVPQLRAQEPEPFAEMHPSTASRYGVKDGERIRLSTRNGSIKMRVKEEPRLMPGIVSVPHGWSSANVNMLTDMETRDPITGYPDFKSLLCKIEAI</sequence>
<organism evidence="6 7">
    <name type="scientific">Sporotomaculum syntrophicum</name>
    <dbReference type="NCBI Taxonomy" id="182264"/>
    <lineage>
        <taxon>Bacteria</taxon>
        <taxon>Bacillati</taxon>
        <taxon>Bacillota</taxon>
        <taxon>Clostridia</taxon>
        <taxon>Eubacteriales</taxon>
        <taxon>Desulfallaceae</taxon>
        <taxon>Sporotomaculum</taxon>
    </lineage>
</organism>
<dbReference type="GO" id="GO:0043546">
    <property type="term" value="F:molybdopterin cofactor binding"/>
    <property type="evidence" value="ECO:0007669"/>
    <property type="project" value="InterPro"/>
</dbReference>
<dbReference type="Gene3D" id="3.40.228.10">
    <property type="entry name" value="Dimethylsulfoxide Reductase, domain 2"/>
    <property type="match status" value="1"/>
</dbReference>
<dbReference type="GO" id="GO:0051536">
    <property type="term" value="F:iron-sulfur cluster binding"/>
    <property type="evidence" value="ECO:0007669"/>
    <property type="project" value="UniProtKB-KW"/>
</dbReference>
<accession>A0A9D2WQH9</accession>
<dbReference type="InterPro" id="IPR050612">
    <property type="entry name" value="Prok_Mopterin_Oxidored"/>
</dbReference>
<keyword evidence="3" id="KW-0408">Iron</keyword>
<dbReference type="EC" id="4.2.1.112" evidence="6"/>
<feature type="domain" description="4Fe-4S Mo/W bis-MGD-type" evidence="5">
    <location>
        <begin position="3"/>
        <end position="60"/>
    </location>
</feature>
<dbReference type="PANTHER" id="PTHR43742:SF6">
    <property type="entry name" value="OXIDOREDUCTASE YYAE-RELATED"/>
    <property type="match status" value="1"/>
</dbReference>
<evidence type="ECO:0000313" key="7">
    <source>
        <dbReference type="Proteomes" id="UP000798488"/>
    </source>
</evidence>
<evidence type="ECO:0000256" key="3">
    <source>
        <dbReference type="ARBA" id="ARBA00023004"/>
    </source>
</evidence>
<dbReference type="Proteomes" id="UP000798488">
    <property type="component" value="Unassembled WGS sequence"/>
</dbReference>
<proteinExistence type="inferred from homology"/>
<dbReference type="Pfam" id="PF00384">
    <property type="entry name" value="Molybdopterin"/>
    <property type="match status" value="1"/>
</dbReference>
<evidence type="ECO:0000256" key="2">
    <source>
        <dbReference type="ARBA" id="ARBA00022723"/>
    </source>
</evidence>
<dbReference type="InterPro" id="IPR006656">
    <property type="entry name" value="Mopterin_OxRdtase"/>
</dbReference>
<dbReference type="InterPro" id="IPR037949">
    <property type="entry name" value="MopB_CT_Acetylene-hydratase"/>
</dbReference>
<dbReference type="GO" id="GO:0016491">
    <property type="term" value="F:oxidoreductase activity"/>
    <property type="evidence" value="ECO:0007669"/>
    <property type="project" value="InterPro"/>
</dbReference>
<protein>
    <submittedName>
        <fullName evidence="6">Acetylene hydratase</fullName>
        <ecNumber evidence="6">4.2.1.112</ecNumber>
    </submittedName>
</protein>
<evidence type="ECO:0000259" key="5">
    <source>
        <dbReference type="PROSITE" id="PS51669"/>
    </source>
</evidence>
<dbReference type="GO" id="GO:0018818">
    <property type="term" value="F:acetylene hydratase activity"/>
    <property type="evidence" value="ECO:0007669"/>
    <property type="project" value="UniProtKB-EC"/>
</dbReference>
<keyword evidence="2" id="KW-0479">Metal-binding</keyword>
<dbReference type="Gene3D" id="2.40.40.20">
    <property type="match status" value="1"/>
</dbReference>
<dbReference type="PANTHER" id="PTHR43742">
    <property type="entry name" value="TRIMETHYLAMINE-N-OXIDE REDUCTASE"/>
    <property type="match status" value="1"/>
</dbReference>
<keyword evidence="6" id="KW-0456">Lyase</keyword>
<gene>
    <name evidence="6" type="ORF">SPSYN_01920</name>
</gene>
<evidence type="ECO:0000313" key="6">
    <source>
        <dbReference type="EMBL" id="KAF1085772.1"/>
    </source>
</evidence>
<reference evidence="6" key="1">
    <citation type="submission" date="2016-02" db="EMBL/GenBank/DDBJ databases">
        <title>Draft Genome Sequence of Sporotomaculum syntrophicum Strain FB, a Syntrophic Benzoate Degrader.</title>
        <authorList>
            <person name="Nobu M.K."/>
            <person name="Narihiro T."/>
            <person name="Qiu Y.-L."/>
            <person name="Ohashi A."/>
            <person name="Liu W.-T."/>
            <person name="Yuji S."/>
        </authorList>
    </citation>
    <scope>NUCLEOTIDE SEQUENCE</scope>
    <source>
        <strain evidence="6">FB</strain>
    </source>
</reference>
<dbReference type="InterPro" id="IPR006963">
    <property type="entry name" value="Mopterin_OxRdtase_4Fe-4S_dom"/>
</dbReference>
<dbReference type="CDD" id="cd02781">
    <property type="entry name" value="MopB_CT_Acetylene-hydratase"/>
    <property type="match status" value="1"/>
</dbReference>
<dbReference type="InterPro" id="IPR006657">
    <property type="entry name" value="MoPterin_dinucl-bd_dom"/>
</dbReference>
<dbReference type="SUPFAM" id="SSF50692">
    <property type="entry name" value="ADC-like"/>
    <property type="match status" value="1"/>
</dbReference>
<keyword evidence="4" id="KW-0411">Iron-sulfur</keyword>
<dbReference type="SUPFAM" id="SSF53706">
    <property type="entry name" value="Formate dehydrogenase/DMSO reductase, domains 1-3"/>
    <property type="match status" value="1"/>
</dbReference>
<keyword evidence="7" id="KW-1185">Reference proteome</keyword>
<dbReference type="Gene3D" id="3.40.50.740">
    <property type="match status" value="1"/>
</dbReference>
<name>A0A9D2WQH9_9FIRM</name>
<dbReference type="Pfam" id="PF01568">
    <property type="entry name" value="Molydop_binding"/>
    <property type="match status" value="1"/>
</dbReference>
<dbReference type="SMART" id="SM00926">
    <property type="entry name" value="Molybdop_Fe4S4"/>
    <property type="match status" value="1"/>
</dbReference>